<reference evidence="1 2" key="1">
    <citation type="submission" date="2017-02" db="EMBL/GenBank/DDBJ databases">
        <title>Draft genome sequence of Moraxella pluranimalium CCUG 54913T type strain.</title>
        <authorList>
            <person name="Salva-Serra F."/>
            <person name="Engstrom-Jakobsson H."/>
            <person name="Thorell K."/>
            <person name="Jaen-Luchoro D."/>
            <person name="Gonzales-Siles L."/>
            <person name="Karlsson R."/>
            <person name="Yazdan S."/>
            <person name="Boulund F."/>
            <person name="Johnning A."/>
            <person name="Engstrand L."/>
            <person name="Kristiansson E."/>
            <person name="Moore E."/>
        </authorList>
    </citation>
    <scope>NUCLEOTIDE SEQUENCE [LARGE SCALE GENOMIC DNA]</scope>
    <source>
        <strain evidence="1 2">CCUG 54913</strain>
    </source>
</reference>
<keyword evidence="2" id="KW-1185">Reference proteome</keyword>
<evidence type="ECO:0000313" key="2">
    <source>
        <dbReference type="Proteomes" id="UP000189800"/>
    </source>
</evidence>
<comment type="caution">
    <text evidence="1">The sequence shown here is derived from an EMBL/GenBank/DDBJ whole genome shotgun (WGS) entry which is preliminary data.</text>
</comment>
<organism evidence="1 2">
    <name type="scientific">Moraxella pluranimalium</name>
    <dbReference type="NCBI Taxonomy" id="470453"/>
    <lineage>
        <taxon>Bacteria</taxon>
        <taxon>Pseudomonadati</taxon>
        <taxon>Pseudomonadota</taxon>
        <taxon>Gammaproteobacteria</taxon>
        <taxon>Moraxellales</taxon>
        <taxon>Moraxellaceae</taxon>
        <taxon>Moraxella</taxon>
    </lineage>
</organism>
<proteinExistence type="predicted"/>
<dbReference type="STRING" id="470453.B0680_07470"/>
<dbReference type="AlphaFoldDB" id="A0A1T0CM18"/>
<gene>
    <name evidence="1" type="ORF">B0680_07470</name>
</gene>
<accession>A0A1T0CM18</accession>
<dbReference type="EMBL" id="MUYU01000017">
    <property type="protein sequence ID" value="OOS23402.1"/>
    <property type="molecule type" value="Genomic_DNA"/>
</dbReference>
<name>A0A1T0CM18_9GAMM</name>
<dbReference type="RefSeq" id="WP_078254474.1">
    <property type="nucleotide sequence ID" value="NZ_MUYU01000017.1"/>
</dbReference>
<evidence type="ECO:0000313" key="1">
    <source>
        <dbReference type="EMBL" id="OOS23402.1"/>
    </source>
</evidence>
<protein>
    <submittedName>
        <fullName evidence="1">Uncharacterized protein</fullName>
    </submittedName>
</protein>
<sequence>MLSPKSLQKQRSAFQKFGQNTINSLSMALHKAWCGKGLHAVTAFYYAIILPIKSEQLFTVFWMNFVRLLAKKFASTDGKKDIGA</sequence>
<dbReference type="Proteomes" id="UP000189800">
    <property type="component" value="Unassembled WGS sequence"/>
</dbReference>